<keyword evidence="2" id="KW-0812">Transmembrane</keyword>
<reference evidence="4" key="2">
    <citation type="submission" date="2025-09" db="UniProtKB">
        <authorList>
            <consortium name="Ensembl"/>
        </authorList>
    </citation>
    <scope>IDENTIFICATION</scope>
</reference>
<evidence type="ECO:0000256" key="2">
    <source>
        <dbReference type="SAM" id="Phobius"/>
    </source>
</evidence>
<proteinExistence type="predicted"/>
<dbReference type="PANTHER" id="PTHR12552">
    <property type="entry name" value="OLIGOPHRENIN 1"/>
    <property type="match status" value="1"/>
</dbReference>
<dbReference type="STRING" id="48701.ENSPMEP00000006933"/>
<evidence type="ECO:0000256" key="1">
    <source>
        <dbReference type="ARBA" id="ARBA00022468"/>
    </source>
</evidence>
<reference evidence="4" key="1">
    <citation type="submission" date="2025-08" db="UniProtKB">
        <authorList>
            <consortium name="Ensembl"/>
        </authorList>
    </citation>
    <scope>IDENTIFICATION</scope>
</reference>
<dbReference type="Pfam" id="PF16746">
    <property type="entry name" value="BAR_3"/>
    <property type="match status" value="1"/>
</dbReference>
<dbReference type="InterPro" id="IPR004148">
    <property type="entry name" value="BAR_dom"/>
</dbReference>
<dbReference type="FunFam" id="1.20.1270.60:FF:000001">
    <property type="entry name" value="Rho GTPase-activating protein 26"/>
    <property type="match status" value="1"/>
</dbReference>
<keyword evidence="5" id="KW-1185">Reference proteome</keyword>
<evidence type="ECO:0000313" key="4">
    <source>
        <dbReference type="Ensembl" id="ENSPMEP00000006933.1"/>
    </source>
</evidence>
<dbReference type="Proteomes" id="UP000261480">
    <property type="component" value="Unplaced"/>
</dbReference>
<dbReference type="GO" id="GO:0005096">
    <property type="term" value="F:GTPase activator activity"/>
    <property type="evidence" value="ECO:0007669"/>
    <property type="project" value="UniProtKB-KW"/>
</dbReference>
<name>A0A3B3WVX9_9TELE</name>
<dbReference type="InterPro" id="IPR047234">
    <property type="entry name" value="GRAF_fam"/>
</dbReference>
<evidence type="ECO:0000313" key="5">
    <source>
        <dbReference type="Proteomes" id="UP000261480"/>
    </source>
</evidence>
<keyword evidence="2" id="KW-1133">Transmembrane helix</keyword>
<dbReference type="GO" id="GO:0005737">
    <property type="term" value="C:cytoplasm"/>
    <property type="evidence" value="ECO:0007669"/>
    <property type="project" value="InterPro"/>
</dbReference>
<feature type="domain" description="BAR" evidence="3">
    <location>
        <begin position="6"/>
        <end position="237"/>
    </location>
</feature>
<sequence>MGHPPLEFSDCYKDSPDFRETLKCYELELDRTSKFLKELIKDGNSVITAIKGYSLAVQKFSQTLSAFQFDFIGDSLTDDEINIAESFQEFAGLLQEVERDRMMLVQNASNLLIRPLEKFRKEQIGATKEKKKKFEKESEKYYSLLDKHLNLSAKKKESQLQEADDLLDRERVNFYESSVEYVYQIHQVQDRKKFDVVEPVLAFLHSILTLNNLTVEMTQDFMPYKQELQLSLQNVSGVAEDSMCFYFLFFIITLCLLTFISFSFQDVVGYIKDSPSRGVLIGFSFFHLLHLALKI</sequence>
<keyword evidence="2" id="KW-0472">Membrane</keyword>
<dbReference type="Gene3D" id="1.20.1270.60">
    <property type="entry name" value="Arfaptin homology (AH) domain/BAR domain"/>
    <property type="match status" value="1"/>
</dbReference>
<organism evidence="4 5">
    <name type="scientific">Poecilia mexicana</name>
    <dbReference type="NCBI Taxonomy" id="48701"/>
    <lineage>
        <taxon>Eukaryota</taxon>
        <taxon>Metazoa</taxon>
        <taxon>Chordata</taxon>
        <taxon>Craniata</taxon>
        <taxon>Vertebrata</taxon>
        <taxon>Euteleostomi</taxon>
        <taxon>Actinopterygii</taxon>
        <taxon>Neopterygii</taxon>
        <taxon>Teleostei</taxon>
        <taxon>Neoteleostei</taxon>
        <taxon>Acanthomorphata</taxon>
        <taxon>Ovalentaria</taxon>
        <taxon>Atherinomorphae</taxon>
        <taxon>Cyprinodontiformes</taxon>
        <taxon>Poeciliidae</taxon>
        <taxon>Poeciliinae</taxon>
        <taxon>Poecilia</taxon>
    </lineage>
</organism>
<dbReference type="PANTHER" id="PTHR12552:SF2">
    <property type="entry name" value="OLIGOPHRENIN-1"/>
    <property type="match status" value="1"/>
</dbReference>
<dbReference type="InterPro" id="IPR027267">
    <property type="entry name" value="AH/BAR_dom_sf"/>
</dbReference>
<evidence type="ECO:0000259" key="3">
    <source>
        <dbReference type="Pfam" id="PF16746"/>
    </source>
</evidence>
<dbReference type="Ensembl" id="ENSPMET00000004972.1">
    <property type="protein sequence ID" value="ENSPMEP00000006933.1"/>
    <property type="gene ID" value="ENSPMEG00000008518.1"/>
</dbReference>
<accession>A0A3B3WVX9</accession>
<protein>
    <recommendedName>
        <fullName evidence="3">BAR domain-containing protein</fullName>
    </recommendedName>
</protein>
<keyword evidence="1" id="KW-0343">GTPase activation</keyword>
<feature type="transmembrane region" description="Helical" evidence="2">
    <location>
        <begin position="243"/>
        <end position="264"/>
    </location>
</feature>
<dbReference type="SUPFAM" id="SSF103657">
    <property type="entry name" value="BAR/IMD domain-like"/>
    <property type="match status" value="1"/>
</dbReference>
<dbReference type="AlphaFoldDB" id="A0A3B3WVX9"/>